<dbReference type="EC" id="6.1.1.7" evidence="13"/>
<dbReference type="HAMAP" id="MF_00036_B">
    <property type="entry name" value="Ala_tRNA_synth_B"/>
    <property type="match status" value="1"/>
</dbReference>
<feature type="binding site" evidence="13">
    <location>
        <position position="679"/>
    </location>
    <ligand>
        <name>Zn(2+)</name>
        <dbReference type="ChEBI" id="CHEBI:29105"/>
    </ligand>
</feature>
<evidence type="ECO:0000256" key="8">
    <source>
        <dbReference type="ARBA" id="ARBA00022833"/>
    </source>
</evidence>
<dbReference type="GO" id="GO:0002161">
    <property type="term" value="F:aminoacyl-tRNA deacylase activity"/>
    <property type="evidence" value="ECO:0007669"/>
    <property type="project" value="TreeGrafter"/>
</dbReference>
<evidence type="ECO:0000256" key="9">
    <source>
        <dbReference type="ARBA" id="ARBA00022840"/>
    </source>
</evidence>
<keyword evidence="14" id="KW-0175">Coiled coil</keyword>
<feature type="coiled-coil region" evidence="14">
    <location>
        <begin position="734"/>
        <end position="761"/>
    </location>
</feature>
<keyword evidence="4 13" id="KW-0820">tRNA-binding</keyword>
<keyword evidence="3 13" id="KW-0963">Cytoplasm</keyword>
<evidence type="ECO:0000256" key="12">
    <source>
        <dbReference type="ARBA" id="ARBA00023146"/>
    </source>
</evidence>
<dbReference type="FunFam" id="3.10.310.40:FF:000001">
    <property type="entry name" value="Alanine--tRNA ligase"/>
    <property type="match status" value="1"/>
</dbReference>
<evidence type="ECO:0000313" key="17">
    <source>
        <dbReference type="Proteomes" id="UP000641137"/>
    </source>
</evidence>
<evidence type="ECO:0000256" key="3">
    <source>
        <dbReference type="ARBA" id="ARBA00022490"/>
    </source>
</evidence>
<dbReference type="GO" id="GO:0008270">
    <property type="term" value="F:zinc ion binding"/>
    <property type="evidence" value="ECO:0007669"/>
    <property type="project" value="UniProtKB-UniRule"/>
</dbReference>
<keyword evidence="6 13" id="KW-0479">Metal-binding</keyword>
<keyword evidence="17" id="KW-1185">Reference proteome</keyword>
<gene>
    <name evidence="13 16" type="primary">alaS</name>
    <name evidence="16" type="ORF">GCM10010136_00680</name>
</gene>
<dbReference type="FunFam" id="2.40.30.130:FF:000001">
    <property type="entry name" value="Alanine--tRNA ligase"/>
    <property type="match status" value="1"/>
</dbReference>
<organism evidence="16 17">
    <name type="scientific">Limoniibacter endophyticus</name>
    <dbReference type="NCBI Taxonomy" id="1565040"/>
    <lineage>
        <taxon>Bacteria</taxon>
        <taxon>Pseudomonadati</taxon>
        <taxon>Pseudomonadota</taxon>
        <taxon>Alphaproteobacteria</taxon>
        <taxon>Hyphomicrobiales</taxon>
        <taxon>Bartonellaceae</taxon>
        <taxon>Limoniibacter</taxon>
    </lineage>
</organism>
<dbReference type="InterPro" id="IPR023033">
    <property type="entry name" value="Ala_tRNA_ligase_euk/bac"/>
</dbReference>
<dbReference type="InterPro" id="IPR018164">
    <property type="entry name" value="Ala-tRNA-synth_IIc_N"/>
</dbReference>
<dbReference type="Pfam" id="PF01411">
    <property type="entry name" value="tRNA-synt_2c"/>
    <property type="match status" value="1"/>
</dbReference>
<dbReference type="FunFam" id="3.30.980.10:FF:000004">
    <property type="entry name" value="Alanine--tRNA ligase, cytoplasmic"/>
    <property type="match status" value="1"/>
</dbReference>
<evidence type="ECO:0000259" key="15">
    <source>
        <dbReference type="PROSITE" id="PS50860"/>
    </source>
</evidence>
<evidence type="ECO:0000256" key="5">
    <source>
        <dbReference type="ARBA" id="ARBA00022598"/>
    </source>
</evidence>
<keyword evidence="11 13" id="KW-0648">Protein biosynthesis</keyword>
<protein>
    <recommendedName>
        <fullName evidence="13">Alanine--tRNA ligase</fullName>
        <ecNumber evidence="13">6.1.1.7</ecNumber>
    </recommendedName>
    <alternativeName>
        <fullName evidence="13">Alanyl-tRNA synthetase</fullName>
        <shortName evidence="13">AlaRS</shortName>
    </alternativeName>
</protein>
<evidence type="ECO:0000256" key="10">
    <source>
        <dbReference type="ARBA" id="ARBA00022884"/>
    </source>
</evidence>
<accession>A0A8J3DDM7</accession>
<dbReference type="FunFam" id="3.30.54.20:FF:000001">
    <property type="entry name" value="Alanine--tRNA ligase"/>
    <property type="match status" value="1"/>
</dbReference>
<dbReference type="InterPro" id="IPR012947">
    <property type="entry name" value="tRNA_SAD"/>
</dbReference>
<feature type="binding site" evidence="13">
    <location>
        <position position="567"/>
    </location>
    <ligand>
        <name>Zn(2+)</name>
        <dbReference type="ChEBI" id="CHEBI:29105"/>
    </ligand>
</feature>
<dbReference type="SUPFAM" id="SSF50447">
    <property type="entry name" value="Translation proteins"/>
    <property type="match status" value="1"/>
</dbReference>
<dbReference type="FunFam" id="3.30.930.10:FF:000004">
    <property type="entry name" value="Alanine--tRNA ligase"/>
    <property type="match status" value="1"/>
</dbReference>
<name>A0A8J3DDM7_9HYPH</name>
<dbReference type="PANTHER" id="PTHR11777:SF9">
    <property type="entry name" value="ALANINE--TRNA LIGASE, CYTOPLASMIC"/>
    <property type="match status" value="1"/>
</dbReference>
<keyword evidence="7 13" id="KW-0547">Nucleotide-binding</keyword>
<dbReference type="Gene3D" id="6.10.250.550">
    <property type="match status" value="1"/>
</dbReference>
<evidence type="ECO:0000256" key="13">
    <source>
        <dbReference type="HAMAP-Rule" id="MF_00036"/>
    </source>
</evidence>
<keyword evidence="8 13" id="KW-0862">Zinc</keyword>
<dbReference type="Proteomes" id="UP000641137">
    <property type="component" value="Unassembled WGS sequence"/>
</dbReference>
<dbReference type="PROSITE" id="PS50860">
    <property type="entry name" value="AA_TRNA_LIGASE_II_ALA"/>
    <property type="match status" value="1"/>
</dbReference>
<reference evidence="16" key="1">
    <citation type="journal article" date="2014" name="Int. J. Syst. Evol. Microbiol.">
        <title>Complete genome sequence of Corynebacterium casei LMG S-19264T (=DSM 44701T), isolated from a smear-ripened cheese.</title>
        <authorList>
            <consortium name="US DOE Joint Genome Institute (JGI-PGF)"/>
            <person name="Walter F."/>
            <person name="Albersmeier A."/>
            <person name="Kalinowski J."/>
            <person name="Ruckert C."/>
        </authorList>
    </citation>
    <scope>NUCLEOTIDE SEQUENCE</scope>
    <source>
        <strain evidence="16">KCTC 42097</strain>
    </source>
</reference>
<dbReference type="GO" id="GO:0004813">
    <property type="term" value="F:alanine-tRNA ligase activity"/>
    <property type="evidence" value="ECO:0007669"/>
    <property type="project" value="UniProtKB-UniRule"/>
</dbReference>
<dbReference type="Gene3D" id="3.30.930.10">
    <property type="entry name" value="Bira Bifunctional Protein, Domain 2"/>
    <property type="match status" value="1"/>
</dbReference>
<dbReference type="SUPFAM" id="SSF55186">
    <property type="entry name" value="ThrRS/AlaRS common domain"/>
    <property type="match status" value="1"/>
</dbReference>
<feature type="binding site" evidence="13">
    <location>
        <position position="563"/>
    </location>
    <ligand>
        <name>Zn(2+)</name>
        <dbReference type="ChEBI" id="CHEBI:29105"/>
    </ligand>
</feature>
<comment type="subcellular location">
    <subcellularLocation>
        <location evidence="1 13">Cytoplasm</location>
    </subcellularLocation>
</comment>
<evidence type="ECO:0000256" key="14">
    <source>
        <dbReference type="SAM" id="Coils"/>
    </source>
</evidence>
<dbReference type="SMART" id="SM00863">
    <property type="entry name" value="tRNA_SAD"/>
    <property type="match status" value="1"/>
</dbReference>
<dbReference type="Pfam" id="PF07973">
    <property type="entry name" value="tRNA_SAD"/>
    <property type="match status" value="1"/>
</dbReference>
<dbReference type="Gene3D" id="3.10.310.40">
    <property type="match status" value="1"/>
</dbReference>
<comment type="function">
    <text evidence="13">Catalyzes the attachment of alanine to tRNA(Ala) in a two-step reaction: alanine is first activated by ATP to form Ala-AMP and then transferred to the acceptor end of tRNA(Ala). Also edits incorrectly charged Ser-tRNA(Ala) and Gly-tRNA(Ala) via its editing domain.</text>
</comment>
<dbReference type="Gene3D" id="2.40.30.130">
    <property type="match status" value="1"/>
</dbReference>
<sequence>MSSVNDIRSTFLDYYKKNGHEIVASSPLVPRNDPTLLFTSAGMVQFKNVFTGVETRDYSRATTAQKCLRAGGKHNDLDNVGYTARHHTFFEMLGNFSFGDYFKEEAISFAWNLVTREFALPKEKLLVTVYHTDDAAAELWKKIAGLSDDKIIRIATSDNFWAAGDTGPCGPCSEIFFDHGDKIWGGPPGSADEDGDRFIEIWNLVFMQFDQMPEGRIDLPRPSIDTGMGLERISAVLQGVHDNYDIDLFRALIRASEEATGVGSDNKTRASHRVIADHLRASSFLIADGVLPSNEGRGYVLRRIMRRAMRHAQLLGAQEPLMHRLVSTLVREMGQAYPELVRGEALIKETLELEENRFRKTLARGLSLLNDATQDLASGESLDGETAFKLYDTFGFPLDLTQDALRQRNIGVDVDGFNVAMAKQKAEARASWAGSGEAATEAVWFGIKDEAGSTEFLGYDTEEAEGVVQAIVKDGAVIQSAKGGDEIAIVLNQTPFYAESGGQVGDQGTMSADGVLVSISDVQKKGDGLFVHFGKVEKGNLAKGTGLQLKVNHARRAKIRANHSATHLLHEALRETLGTHVAQKGSMVSPERLRFDFSHPKPISSEELAAVEQLANEIVMQNTPVVTRLMAVDDAIASGAMALFGEKYGDEVRVVSMGTATQGEKEGRAYSVELCGGTHARATGDIGLIRIVAENAVSAGVRRIEALTGDTARRYLDEQDQRLKTIAASLKVSAVDAAERVAALVEERRKLEKELGEARKKLALGGSGPAAANAIETVNGIAFLGKIVEGVQVKDLKPLADDAKKSVGSGVVVFIGGSEGKASVVVGVTDDLTAKFSAVDLVREASAALGSQGGGGRPDMAQAGGPDLAGAEKALAAVKAQLG</sequence>
<evidence type="ECO:0000256" key="11">
    <source>
        <dbReference type="ARBA" id="ARBA00022917"/>
    </source>
</evidence>
<evidence type="ECO:0000256" key="1">
    <source>
        <dbReference type="ARBA" id="ARBA00004496"/>
    </source>
</evidence>
<keyword evidence="9 13" id="KW-0067">ATP-binding</keyword>
<dbReference type="Gene3D" id="3.30.980.10">
    <property type="entry name" value="Threonyl-trna Synthetase, Chain A, domain 2"/>
    <property type="match status" value="1"/>
</dbReference>
<comment type="domain">
    <text evidence="13">Consists of three domains; the N-terminal catalytic domain, the editing domain and the C-terminal C-Ala domain. The editing domain removes incorrectly charged amino acids, while the C-Ala domain, along with tRNA(Ala), serves as a bridge to cooperatively bring together the editing and aminoacylation centers thus stimulating deacylation of misacylated tRNAs.</text>
</comment>
<feature type="domain" description="Alanyl-transfer RNA synthetases family profile" evidence="15">
    <location>
        <begin position="2"/>
        <end position="718"/>
    </location>
</feature>
<comment type="catalytic activity">
    <reaction evidence="13">
        <text>tRNA(Ala) + L-alanine + ATP = L-alanyl-tRNA(Ala) + AMP + diphosphate</text>
        <dbReference type="Rhea" id="RHEA:12540"/>
        <dbReference type="Rhea" id="RHEA-COMP:9657"/>
        <dbReference type="Rhea" id="RHEA-COMP:9923"/>
        <dbReference type="ChEBI" id="CHEBI:30616"/>
        <dbReference type="ChEBI" id="CHEBI:33019"/>
        <dbReference type="ChEBI" id="CHEBI:57972"/>
        <dbReference type="ChEBI" id="CHEBI:78442"/>
        <dbReference type="ChEBI" id="CHEBI:78497"/>
        <dbReference type="ChEBI" id="CHEBI:456215"/>
        <dbReference type="EC" id="6.1.1.7"/>
    </reaction>
</comment>
<keyword evidence="10 13" id="KW-0694">RNA-binding</keyword>
<dbReference type="GO" id="GO:0005829">
    <property type="term" value="C:cytosol"/>
    <property type="evidence" value="ECO:0007669"/>
    <property type="project" value="TreeGrafter"/>
</dbReference>
<dbReference type="InterPro" id="IPR018163">
    <property type="entry name" value="Thr/Ala-tRNA-synth_IIc_edit"/>
</dbReference>
<reference evidence="16" key="2">
    <citation type="submission" date="2020-09" db="EMBL/GenBank/DDBJ databases">
        <authorList>
            <person name="Sun Q."/>
            <person name="Kim S."/>
        </authorList>
    </citation>
    <scope>NUCLEOTIDE SEQUENCE</scope>
    <source>
        <strain evidence="16">KCTC 42097</strain>
    </source>
</reference>
<proteinExistence type="inferred from homology"/>
<dbReference type="CDD" id="cd00673">
    <property type="entry name" value="AlaRS_core"/>
    <property type="match status" value="1"/>
</dbReference>
<dbReference type="GO" id="GO:0000049">
    <property type="term" value="F:tRNA binding"/>
    <property type="evidence" value="ECO:0007669"/>
    <property type="project" value="UniProtKB-KW"/>
</dbReference>
<dbReference type="SUPFAM" id="SSF55681">
    <property type="entry name" value="Class II aaRS and biotin synthetases"/>
    <property type="match status" value="1"/>
</dbReference>
<keyword evidence="5 13" id="KW-0436">Ligase</keyword>
<dbReference type="InterPro" id="IPR018165">
    <property type="entry name" value="Ala-tRNA-synth_IIc_core"/>
</dbReference>
<evidence type="ECO:0000313" key="16">
    <source>
        <dbReference type="EMBL" id="GHC60558.1"/>
    </source>
</evidence>
<dbReference type="Pfam" id="PF02272">
    <property type="entry name" value="DHHA1"/>
    <property type="match status" value="1"/>
</dbReference>
<evidence type="ECO:0000256" key="6">
    <source>
        <dbReference type="ARBA" id="ARBA00022723"/>
    </source>
</evidence>
<dbReference type="InterPro" id="IPR003156">
    <property type="entry name" value="DHHA1_dom"/>
</dbReference>
<evidence type="ECO:0000256" key="2">
    <source>
        <dbReference type="ARBA" id="ARBA00008226"/>
    </source>
</evidence>
<dbReference type="SUPFAM" id="SSF101353">
    <property type="entry name" value="Putative anticodon-binding domain of alanyl-tRNA synthetase (AlaRS)"/>
    <property type="match status" value="1"/>
</dbReference>
<comment type="cofactor">
    <cofactor evidence="13">
        <name>Zn(2+)</name>
        <dbReference type="ChEBI" id="CHEBI:29105"/>
    </cofactor>
    <text evidence="13">Binds 1 zinc ion per subunit.</text>
</comment>
<dbReference type="GO" id="GO:0005524">
    <property type="term" value="F:ATP binding"/>
    <property type="evidence" value="ECO:0007669"/>
    <property type="project" value="UniProtKB-UniRule"/>
</dbReference>
<evidence type="ECO:0000256" key="4">
    <source>
        <dbReference type="ARBA" id="ARBA00022555"/>
    </source>
</evidence>
<dbReference type="EMBL" id="BMZO01000001">
    <property type="protein sequence ID" value="GHC60558.1"/>
    <property type="molecule type" value="Genomic_DNA"/>
</dbReference>
<dbReference type="GO" id="GO:0045892">
    <property type="term" value="P:negative regulation of DNA-templated transcription"/>
    <property type="evidence" value="ECO:0007669"/>
    <property type="project" value="TreeGrafter"/>
</dbReference>
<dbReference type="InterPro" id="IPR018162">
    <property type="entry name" value="Ala-tRNA-ligase_IIc_anticod-bd"/>
</dbReference>
<dbReference type="AlphaFoldDB" id="A0A8J3DDM7"/>
<dbReference type="Gene3D" id="3.30.54.20">
    <property type="match status" value="1"/>
</dbReference>
<dbReference type="RefSeq" id="WP_189486694.1">
    <property type="nucleotide sequence ID" value="NZ_BMZO01000001.1"/>
</dbReference>
<dbReference type="GO" id="GO:0006419">
    <property type="term" value="P:alanyl-tRNA aminoacylation"/>
    <property type="evidence" value="ECO:0007669"/>
    <property type="project" value="UniProtKB-UniRule"/>
</dbReference>
<dbReference type="InterPro" id="IPR009000">
    <property type="entry name" value="Transl_B-barrel_sf"/>
</dbReference>
<evidence type="ECO:0000256" key="7">
    <source>
        <dbReference type="ARBA" id="ARBA00022741"/>
    </source>
</evidence>
<dbReference type="InterPro" id="IPR045864">
    <property type="entry name" value="aa-tRNA-synth_II/BPL/LPL"/>
</dbReference>
<comment type="caution">
    <text evidence="16">The sequence shown here is derived from an EMBL/GenBank/DDBJ whole genome shotgun (WGS) entry which is preliminary data.</text>
</comment>
<comment type="similarity">
    <text evidence="2 13">Belongs to the class-II aminoacyl-tRNA synthetase family.</text>
</comment>
<dbReference type="PRINTS" id="PR00980">
    <property type="entry name" value="TRNASYNTHALA"/>
</dbReference>
<dbReference type="PANTHER" id="PTHR11777">
    <property type="entry name" value="ALANYL-TRNA SYNTHETASE"/>
    <property type="match status" value="1"/>
</dbReference>
<keyword evidence="12 13" id="KW-0030">Aminoacyl-tRNA synthetase</keyword>
<dbReference type="InterPro" id="IPR002318">
    <property type="entry name" value="Ala-tRNA-lgiase_IIc"/>
</dbReference>
<dbReference type="NCBIfam" id="TIGR00344">
    <property type="entry name" value="alaS"/>
    <property type="match status" value="1"/>
</dbReference>
<dbReference type="InterPro" id="IPR050058">
    <property type="entry name" value="Ala-tRNA_ligase"/>
</dbReference>
<feature type="binding site" evidence="13">
    <location>
        <position position="675"/>
    </location>
    <ligand>
        <name>Zn(2+)</name>
        <dbReference type="ChEBI" id="CHEBI:29105"/>
    </ligand>
</feature>